<dbReference type="EMBL" id="CAJNNW010025429">
    <property type="protein sequence ID" value="CAE8677239.1"/>
    <property type="molecule type" value="Genomic_DNA"/>
</dbReference>
<dbReference type="Gene3D" id="3.80.10.10">
    <property type="entry name" value="Ribonuclease Inhibitor"/>
    <property type="match status" value="1"/>
</dbReference>
<comment type="caution">
    <text evidence="1">The sequence shown here is derived from an EMBL/GenBank/DDBJ whole genome shotgun (WGS) entry which is preliminary data.</text>
</comment>
<accession>A0A813JDH9</accession>
<evidence type="ECO:0000313" key="2">
    <source>
        <dbReference type="Proteomes" id="UP000626109"/>
    </source>
</evidence>
<feature type="non-terminal residue" evidence="1">
    <location>
        <position position="385"/>
    </location>
</feature>
<name>A0A813JDH9_POLGL</name>
<reference evidence="1" key="1">
    <citation type="submission" date="2021-02" db="EMBL/GenBank/DDBJ databases">
        <authorList>
            <person name="Dougan E. K."/>
            <person name="Rhodes N."/>
            <person name="Thang M."/>
            <person name="Chan C."/>
        </authorList>
    </citation>
    <scope>NUCLEOTIDE SEQUENCE</scope>
</reference>
<dbReference type="SUPFAM" id="SSF52047">
    <property type="entry name" value="RNI-like"/>
    <property type="match status" value="1"/>
</dbReference>
<protein>
    <submittedName>
        <fullName evidence="1">Uncharacterized protein</fullName>
    </submittedName>
</protein>
<organism evidence="1 2">
    <name type="scientific">Polarella glacialis</name>
    <name type="common">Dinoflagellate</name>
    <dbReference type="NCBI Taxonomy" id="89957"/>
    <lineage>
        <taxon>Eukaryota</taxon>
        <taxon>Sar</taxon>
        <taxon>Alveolata</taxon>
        <taxon>Dinophyceae</taxon>
        <taxon>Suessiales</taxon>
        <taxon>Suessiaceae</taxon>
        <taxon>Polarella</taxon>
    </lineage>
</organism>
<dbReference type="Proteomes" id="UP000626109">
    <property type="component" value="Unassembled WGS sequence"/>
</dbReference>
<dbReference type="AlphaFoldDB" id="A0A813JDH9"/>
<evidence type="ECO:0000313" key="1">
    <source>
        <dbReference type="EMBL" id="CAE8677239.1"/>
    </source>
</evidence>
<sequence length="385" mass="42216">MQSSFLKAMELSEGVLLILDPEATPFLRIWCCFEGGIVSLAQRGALSKQPAASSDCPGREMLQRLAARDGKDDRRSALQLDIATVDGNGIAQLITQRLTKQEEEIEESRESWGLVWELKSKRESGFPVELVRKGLSVKITKAEATKESDKTQILNALAGRPIDELEAEPNYHNPKLCQVDATLRGIFAAAVWRVALEKDVGITECGDLPMELLEVALREDVSRQELEMNLQGVATQHHLSVLCKAVAPLKNLTRFHLDFSHCRSVTNMAELAHSLERLTNLRQLTVNLEGCAGLTSFAEIAELGRSLERLTNLQQLTVDLSLCVGLTSTAELGRSLERLTNLQQLTVNLYGCTGLTSIAEFGHSLGALTDLQQLCVDLVGCTGLP</sequence>
<dbReference type="InterPro" id="IPR032675">
    <property type="entry name" value="LRR_dom_sf"/>
</dbReference>
<proteinExistence type="predicted"/>
<gene>
    <name evidence="1" type="ORF">PGLA2088_LOCUS20240</name>
</gene>